<evidence type="ECO:0000256" key="5">
    <source>
        <dbReference type="SAM" id="MobiDB-lite"/>
    </source>
</evidence>
<dbReference type="OrthoDB" id="10069524at2759"/>
<feature type="compositionally biased region" description="Polar residues" evidence="5">
    <location>
        <begin position="286"/>
        <end position="295"/>
    </location>
</feature>
<feature type="compositionally biased region" description="Polar residues" evidence="5">
    <location>
        <begin position="336"/>
        <end position="354"/>
    </location>
</feature>
<protein>
    <recommendedName>
        <fullName evidence="10">RH1 domain-containing protein</fullName>
    </recommendedName>
</protein>
<feature type="compositionally biased region" description="Basic and acidic residues" evidence="5">
    <location>
        <begin position="219"/>
        <end position="230"/>
    </location>
</feature>
<dbReference type="PROSITE" id="PS51776">
    <property type="entry name" value="RH1"/>
    <property type="match status" value="1"/>
</dbReference>
<feature type="compositionally biased region" description="Low complexity" evidence="5">
    <location>
        <begin position="127"/>
        <end position="150"/>
    </location>
</feature>
<comment type="caution">
    <text evidence="8">The sequence shown here is derived from an EMBL/GenBank/DDBJ whole genome shotgun (WGS) entry which is preliminary data.</text>
</comment>
<accession>A0A267G160</accession>
<feature type="coiled-coil region" evidence="4">
    <location>
        <begin position="155"/>
        <end position="189"/>
    </location>
</feature>
<dbReference type="PANTHER" id="PTHR21502:SF4">
    <property type="entry name" value="RILP-LIKE PROTEIN HOMOLOG"/>
    <property type="match status" value="1"/>
</dbReference>
<feature type="region of interest" description="Disordered" evidence="5">
    <location>
        <begin position="112"/>
        <end position="150"/>
    </location>
</feature>
<feature type="region of interest" description="Disordered" evidence="5">
    <location>
        <begin position="206"/>
        <end position="299"/>
    </location>
</feature>
<dbReference type="AlphaFoldDB" id="A0A267G160"/>
<evidence type="ECO:0000259" key="6">
    <source>
        <dbReference type="PROSITE" id="PS51776"/>
    </source>
</evidence>
<evidence type="ECO:0000313" key="9">
    <source>
        <dbReference type="Proteomes" id="UP000215902"/>
    </source>
</evidence>
<evidence type="ECO:0000259" key="7">
    <source>
        <dbReference type="PROSITE" id="PS51777"/>
    </source>
</evidence>
<dbReference type="GO" id="GO:0036064">
    <property type="term" value="C:ciliary basal body"/>
    <property type="evidence" value="ECO:0007669"/>
    <property type="project" value="TreeGrafter"/>
</dbReference>
<keyword evidence="9" id="KW-1185">Reference proteome</keyword>
<dbReference type="CDD" id="cd14445">
    <property type="entry name" value="RILP-like"/>
    <property type="match status" value="1"/>
</dbReference>
<feature type="compositionally biased region" description="Basic and acidic residues" evidence="5">
    <location>
        <begin position="393"/>
        <end position="404"/>
    </location>
</feature>
<dbReference type="Pfam" id="PF11461">
    <property type="entry name" value="RILP"/>
    <property type="match status" value="1"/>
</dbReference>
<dbReference type="SUPFAM" id="SSF81995">
    <property type="entry name" value="beta-sandwich domain of Sec23/24"/>
    <property type="match status" value="1"/>
</dbReference>
<dbReference type="GO" id="GO:0046983">
    <property type="term" value="F:protein dimerization activity"/>
    <property type="evidence" value="ECO:0007669"/>
    <property type="project" value="InterPro"/>
</dbReference>
<dbReference type="InterPro" id="IPR021563">
    <property type="entry name" value="RILP_dimer"/>
</dbReference>
<dbReference type="Pfam" id="PF09744">
    <property type="entry name" value="RH1"/>
    <property type="match status" value="1"/>
</dbReference>
<evidence type="ECO:0000256" key="2">
    <source>
        <dbReference type="ARBA" id="ARBA00022927"/>
    </source>
</evidence>
<evidence type="ECO:0000256" key="3">
    <source>
        <dbReference type="ARBA" id="ARBA00023054"/>
    </source>
</evidence>
<dbReference type="PANTHER" id="PTHR21502">
    <property type="entry name" value="ZINC FINGER PROTEIN DZIP1"/>
    <property type="match status" value="1"/>
</dbReference>
<feature type="region of interest" description="Disordered" evidence="5">
    <location>
        <begin position="437"/>
        <end position="458"/>
    </location>
</feature>
<evidence type="ECO:0000313" key="8">
    <source>
        <dbReference type="EMBL" id="PAA79057.1"/>
    </source>
</evidence>
<feature type="domain" description="RH2" evidence="7">
    <location>
        <begin position="298"/>
        <end position="367"/>
    </location>
</feature>
<evidence type="ECO:0000256" key="1">
    <source>
        <dbReference type="ARBA" id="ARBA00022448"/>
    </source>
</evidence>
<dbReference type="SUPFAM" id="SSF161256">
    <property type="entry name" value="RILP dimerisation region"/>
    <property type="match status" value="1"/>
</dbReference>
<dbReference type="InterPro" id="IPR034744">
    <property type="entry name" value="RH2"/>
</dbReference>
<dbReference type="EMBL" id="NIVC01000655">
    <property type="protein sequence ID" value="PAA79057.1"/>
    <property type="molecule type" value="Genomic_DNA"/>
</dbReference>
<dbReference type="Proteomes" id="UP000215902">
    <property type="component" value="Unassembled WGS sequence"/>
</dbReference>
<dbReference type="GO" id="GO:0031267">
    <property type="term" value="F:small GTPase binding"/>
    <property type="evidence" value="ECO:0007669"/>
    <property type="project" value="TreeGrafter"/>
</dbReference>
<keyword evidence="1" id="KW-0813">Transport</keyword>
<feature type="compositionally biased region" description="Low complexity" evidence="5">
    <location>
        <begin position="259"/>
        <end position="285"/>
    </location>
</feature>
<feature type="region of interest" description="Disordered" evidence="5">
    <location>
        <begin position="375"/>
        <end position="416"/>
    </location>
</feature>
<feature type="region of interest" description="Disordered" evidence="5">
    <location>
        <begin position="332"/>
        <end position="354"/>
    </location>
</feature>
<sequence length="478" mass="51871">TMPLSKPNIQSITDVYDLASVIGKEFEILIDQHGPESLSGLMPKVISALENLELLTSRAEAAADEAVLLQQRIDKLELERAARLTDRGRFEREMEQADQEWRRELQHLREENSSLKQALSEARRGNSSSASEQSAGSATSSPVQQRQQQQQMLIVARLKSALNAQRDETRILRRELANSRADCEALQAQSDRLASLNADLMKRLSKSVHGGGGGGVGDLEDKLCDGRSDSDSSDCQPELHRGDADMAASPLSQLSFSPQQPQQQQQQKQQQQQQQQQKQWEQQQQVSDASSNSLDPNRPRFTLAELRAVLAERNELKARLLEAEEELAEAYRQGAARQTSSIEEDPSNSTPLSGFEVISSQSFYQALPSAPLLGGDPGVGLTSTQASPAPAQRDCKASGAEKNDGGGLNGDASNQKSNSSDLGIKYFFQRFFGTGSSSSSSPTHAAPSASTLPMTPLNGDSGAIPAHLLTMDFSSKPV</sequence>
<dbReference type="GO" id="GO:0015031">
    <property type="term" value="P:protein transport"/>
    <property type="evidence" value="ECO:0007669"/>
    <property type="project" value="UniProtKB-KW"/>
</dbReference>
<feature type="domain" description="RH1" evidence="6">
    <location>
        <begin position="1"/>
        <end position="86"/>
    </location>
</feature>
<dbReference type="GO" id="GO:0051959">
    <property type="term" value="F:dynein light intermediate chain binding"/>
    <property type="evidence" value="ECO:0007669"/>
    <property type="project" value="TreeGrafter"/>
</dbReference>
<evidence type="ECO:0008006" key="10">
    <source>
        <dbReference type="Google" id="ProtNLM"/>
    </source>
</evidence>
<feature type="compositionally biased region" description="Low complexity" evidence="5">
    <location>
        <begin position="437"/>
        <end position="451"/>
    </location>
</feature>
<reference evidence="8 9" key="1">
    <citation type="submission" date="2017-06" db="EMBL/GenBank/DDBJ databases">
        <title>A platform for efficient transgenesis in Macrostomum lignano, a flatworm model organism for stem cell research.</title>
        <authorList>
            <person name="Berezikov E."/>
        </authorList>
    </citation>
    <scope>NUCLEOTIDE SEQUENCE [LARGE SCALE GENOMIC DNA]</scope>
    <source>
        <strain evidence="8">DV1</strain>
        <tissue evidence="8">Whole organism</tissue>
    </source>
</reference>
<dbReference type="GO" id="GO:0060271">
    <property type="term" value="P:cilium assembly"/>
    <property type="evidence" value="ECO:0007669"/>
    <property type="project" value="TreeGrafter"/>
</dbReference>
<keyword evidence="3 4" id="KW-0175">Coiled coil</keyword>
<dbReference type="Gene3D" id="1.20.58.1770">
    <property type="match status" value="1"/>
</dbReference>
<feature type="non-terminal residue" evidence="8">
    <location>
        <position position="1"/>
    </location>
</feature>
<name>A0A267G160_9PLAT</name>
<dbReference type="PROSITE" id="PS51777">
    <property type="entry name" value="RH2"/>
    <property type="match status" value="1"/>
</dbReference>
<evidence type="ECO:0000256" key="4">
    <source>
        <dbReference type="SAM" id="Coils"/>
    </source>
</evidence>
<organism evidence="8 9">
    <name type="scientific">Macrostomum lignano</name>
    <dbReference type="NCBI Taxonomy" id="282301"/>
    <lineage>
        <taxon>Eukaryota</taxon>
        <taxon>Metazoa</taxon>
        <taxon>Spiralia</taxon>
        <taxon>Lophotrochozoa</taxon>
        <taxon>Platyhelminthes</taxon>
        <taxon>Rhabditophora</taxon>
        <taxon>Macrostomorpha</taxon>
        <taxon>Macrostomida</taxon>
        <taxon>Macrostomidae</taxon>
        <taxon>Macrostomum</taxon>
    </lineage>
</organism>
<dbReference type="InterPro" id="IPR034743">
    <property type="entry name" value="RH1"/>
</dbReference>
<proteinExistence type="predicted"/>
<gene>
    <name evidence="8" type="ORF">BOX15_Mlig000198g2</name>
</gene>
<keyword evidence="2" id="KW-0653">Protein transport</keyword>
<dbReference type="InterPro" id="IPR051241">
    <property type="entry name" value="DZIP_RILPL"/>
</dbReference>
<dbReference type="STRING" id="282301.A0A267G160"/>
<dbReference type="GO" id="GO:0005737">
    <property type="term" value="C:cytoplasm"/>
    <property type="evidence" value="ECO:0007669"/>
    <property type="project" value="TreeGrafter"/>
</dbReference>
<dbReference type="Gene3D" id="6.10.230.10">
    <property type="match status" value="1"/>
</dbReference>